<keyword evidence="3" id="KW-0812">Transmembrane</keyword>
<evidence type="ECO:0000259" key="5">
    <source>
        <dbReference type="Pfam" id="PF25917"/>
    </source>
</evidence>
<dbReference type="Proteomes" id="UP000538666">
    <property type="component" value="Unassembled WGS sequence"/>
</dbReference>
<feature type="domain" description="YknX-like C-terminal permuted SH3-like" evidence="7">
    <location>
        <begin position="340"/>
        <end position="404"/>
    </location>
</feature>
<gene>
    <name evidence="8" type="ORF">HNQ77_004860</name>
</gene>
<dbReference type="Gene3D" id="2.40.30.170">
    <property type="match status" value="1"/>
</dbReference>
<dbReference type="Gene3D" id="2.40.50.100">
    <property type="match status" value="1"/>
</dbReference>
<keyword evidence="3" id="KW-1133">Transmembrane helix</keyword>
<evidence type="ECO:0000256" key="3">
    <source>
        <dbReference type="SAM" id="Phobius"/>
    </source>
</evidence>
<dbReference type="Pfam" id="PF25989">
    <property type="entry name" value="YknX_C"/>
    <property type="match status" value="1"/>
</dbReference>
<dbReference type="InterPro" id="IPR058625">
    <property type="entry name" value="MdtA-like_BSH"/>
</dbReference>
<feature type="domain" description="CusB-like beta-barrel" evidence="6">
    <location>
        <begin position="259"/>
        <end position="330"/>
    </location>
</feature>
<feature type="transmembrane region" description="Helical" evidence="3">
    <location>
        <begin position="39"/>
        <end position="59"/>
    </location>
</feature>
<accession>A0A841K4L2</accession>
<dbReference type="AlphaFoldDB" id="A0A841K4L2"/>
<feature type="domain" description="Multidrug resistance protein MdtA-like alpha-helical hairpin" evidence="4">
    <location>
        <begin position="144"/>
        <end position="205"/>
    </location>
</feature>
<keyword evidence="3" id="KW-0472">Membrane</keyword>
<dbReference type="PANTHER" id="PTHR30469:SF37">
    <property type="entry name" value="RAGD PROTEIN"/>
    <property type="match status" value="1"/>
</dbReference>
<dbReference type="OrthoDB" id="9806939at2"/>
<keyword evidence="9" id="KW-1185">Reference proteome</keyword>
<comment type="caution">
    <text evidence="8">The sequence shown here is derived from an EMBL/GenBank/DDBJ whole genome shotgun (WGS) entry which is preliminary data.</text>
</comment>
<dbReference type="Pfam" id="PF25876">
    <property type="entry name" value="HH_MFP_RND"/>
    <property type="match status" value="1"/>
</dbReference>
<evidence type="ECO:0000259" key="6">
    <source>
        <dbReference type="Pfam" id="PF25954"/>
    </source>
</evidence>
<sequence length="421" mass="45156">MSQQPNSEKQSKQAGQPTTPHGGHGPAQEERPPISGGKALVLLLVVVVVAVILAVTGIVPRLRARTTLQQQTDALSAPDVLVQKPTQGQPTQELILPGTTQAYTDSPIYARTNGYLKKWYFDIGAHVKQGQLLAVIESPEVDQQLAQAKQDLATAQANASYAQTQAARYQGLLKDNAVAQQDTDNFTTQANSTTTQVKSAEANVARVEQLVGFENIYAPFDGIITARNVDTGTLINSGAGNANSGELFHLVAQNTLRIYVNVPQTYAYSTVPGVAAQLTLTEKQGSTFEGKIVRTAKAIDPTSRTLLVEVDVDNRKGELYPGAYMQVHFKLNNAHPSTIIPVSTLMFRSEGLRVAVVNNNIAKLVPINIGRDDGRSVEVSSGLQDSDEVIQNPPDSLIDGEQVHIVQPRKAGEAQQPGGGK</sequence>
<dbReference type="Pfam" id="PF25954">
    <property type="entry name" value="Beta-barrel_RND_2"/>
    <property type="match status" value="1"/>
</dbReference>
<reference evidence="8 9" key="1">
    <citation type="submission" date="2020-08" db="EMBL/GenBank/DDBJ databases">
        <title>Genomic Encyclopedia of Type Strains, Phase IV (KMG-IV): sequencing the most valuable type-strain genomes for metagenomic binning, comparative biology and taxonomic classification.</title>
        <authorList>
            <person name="Goeker M."/>
        </authorList>
    </citation>
    <scope>NUCLEOTIDE SEQUENCE [LARGE SCALE GENOMIC DNA]</scope>
    <source>
        <strain evidence="8 9">DSM 103733</strain>
    </source>
</reference>
<dbReference type="GO" id="GO:1990281">
    <property type="term" value="C:efflux pump complex"/>
    <property type="evidence" value="ECO:0007669"/>
    <property type="project" value="TreeGrafter"/>
</dbReference>
<dbReference type="Pfam" id="PF25917">
    <property type="entry name" value="BSH_RND"/>
    <property type="match status" value="1"/>
</dbReference>
<evidence type="ECO:0000313" key="9">
    <source>
        <dbReference type="Proteomes" id="UP000538666"/>
    </source>
</evidence>
<dbReference type="RefSeq" id="WP_050061260.1">
    <property type="nucleotide sequence ID" value="NZ_JACHEK010000011.1"/>
</dbReference>
<evidence type="ECO:0000256" key="2">
    <source>
        <dbReference type="SAM" id="MobiDB-lite"/>
    </source>
</evidence>
<feature type="domain" description="Multidrug resistance protein MdtA-like barrel-sandwich hybrid" evidence="5">
    <location>
        <begin position="108"/>
        <end position="241"/>
    </location>
</feature>
<evidence type="ECO:0000313" key="8">
    <source>
        <dbReference type="EMBL" id="MBB6146879.1"/>
    </source>
</evidence>
<dbReference type="Gene3D" id="2.40.420.20">
    <property type="match status" value="1"/>
</dbReference>
<feature type="region of interest" description="Disordered" evidence="2">
    <location>
        <begin position="378"/>
        <end position="421"/>
    </location>
</feature>
<dbReference type="NCBIfam" id="TIGR01730">
    <property type="entry name" value="RND_mfp"/>
    <property type="match status" value="1"/>
</dbReference>
<dbReference type="InterPro" id="IPR058792">
    <property type="entry name" value="Beta-barrel_RND_2"/>
</dbReference>
<dbReference type="PANTHER" id="PTHR30469">
    <property type="entry name" value="MULTIDRUG RESISTANCE PROTEIN MDTA"/>
    <property type="match status" value="1"/>
</dbReference>
<dbReference type="GO" id="GO:0015562">
    <property type="term" value="F:efflux transmembrane transporter activity"/>
    <property type="evidence" value="ECO:0007669"/>
    <property type="project" value="TreeGrafter"/>
</dbReference>
<dbReference type="InterPro" id="IPR058624">
    <property type="entry name" value="MdtA-like_HH"/>
</dbReference>
<dbReference type="InterPro" id="IPR006143">
    <property type="entry name" value="RND_pump_MFP"/>
</dbReference>
<proteinExistence type="inferred from homology"/>
<dbReference type="EMBL" id="JACHEK010000011">
    <property type="protein sequence ID" value="MBB6146879.1"/>
    <property type="molecule type" value="Genomic_DNA"/>
</dbReference>
<organism evidence="8 9">
    <name type="scientific">Silvibacterium bohemicum</name>
    <dbReference type="NCBI Taxonomy" id="1577686"/>
    <lineage>
        <taxon>Bacteria</taxon>
        <taxon>Pseudomonadati</taxon>
        <taxon>Acidobacteriota</taxon>
        <taxon>Terriglobia</taxon>
        <taxon>Terriglobales</taxon>
        <taxon>Acidobacteriaceae</taxon>
        <taxon>Silvibacterium</taxon>
    </lineage>
</organism>
<protein>
    <submittedName>
        <fullName evidence="8">RND family efflux transporter MFP subunit</fullName>
    </submittedName>
</protein>
<dbReference type="InterPro" id="IPR058637">
    <property type="entry name" value="YknX-like_C"/>
</dbReference>
<name>A0A841K4L2_9BACT</name>
<comment type="similarity">
    <text evidence="1">Belongs to the membrane fusion protein (MFP) (TC 8.A.1) family.</text>
</comment>
<dbReference type="Gene3D" id="1.10.287.470">
    <property type="entry name" value="Helix hairpin bin"/>
    <property type="match status" value="1"/>
</dbReference>
<feature type="region of interest" description="Disordered" evidence="2">
    <location>
        <begin position="1"/>
        <end position="33"/>
    </location>
</feature>
<dbReference type="SUPFAM" id="SSF111369">
    <property type="entry name" value="HlyD-like secretion proteins"/>
    <property type="match status" value="1"/>
</dbReference>
<evidence type="ECO:0000259" key="7">
    <source>
        <dbReference type="Pfam" id="PF25989"/>
    </source>
</evidence>
<evidence type="ECO:0000256" key="1">
    <source>
        <dbReference type="ARBA" id="ARBA00009477"/>
    </source>
</evidence>
<evidence type="ECO:0000259" key="4">
    <source>
        <dbReference type="Pfam" id="PF25876"/>
    </source>
</evidence>